<protein>
    <submittedName>
        <fullName evidence="2">Uncharacterized protein</fullName>
    </submittedName>
</protein>
<evidence type="ECO:0000256" key="1">
    <source>
        <dbReference type="SAM" id="Phobius"/>
    </source>
</evidence>
<name>A0ABD6ESP9_9BILA</name>
<keyword evidence="1" id="KW-0472">Membrane</keyword>
<dbReference type="AlphaFoldDB" id="A0ABD6ESP9"/>
<gene>
    <name evidence="2" type="ORF">AB6A40_006276</name>
</gene>
<sequence length="157" mass="17424">MCMLTWKKPNKTVPWKDILQPKVVLISNTASGNQQVQDASVIPLIAIVDVNRCCRQNEPPIAEFVLSAADETQMETLSKTKANLEDIKTSKHLQTKLETGKGIDTLKSTSSSANGCLNVNQPQNFLDFMNIVLQQPWQNIAIFVLVFILIISVKSKA</sequence>
<dbReference type="Proteomes" id="UP001608902">
    <property type="component" value="Unassembled WGS sequence"/>
</dbReference>
<evidence type="ECO:0000313" key="2">
    <source>
        <dbReference type="EMBL" id="MFH4979567.1"/>
    </source>
</evidence>
<keyword evidence="3" id="KW-1185">Reference proteome</keyword>
<proteinExistence type="predicted"/>
<accession>A0ABD6ESP9</accession>
<comment type="caution">
    <text evidence="2">The sequence shown here is derived from an EMBL/GenBank/DDBJ whole genome shotgun (WGS) entry which is preliminary data.</text>
</comment>
<dbReference type="EMBL" id="JBGFUD010004358">
    <property type="protein sequence ID" value="MFH4979567.1"/>
    <property type="molecule type" value="Genomic_DNA"/>
</dbReference>
<feature type="transmembrane region" description="Helical" evidence="1">
    <location>
        <begin position="136"/>
        <end position="153"/>
    </location>
</feature>
<keyword evidence="1" id="KW-1133">Transmembrane helix</keyword>
<evidence type="ECO:0000313" key="3">
    <source>
        <dbReference type="Proteomes" id="UP001608902"/>
    </source>
</evidence>
<organism evidence="2 3">
    <name type="scientific">Gnathostoma spinigerum</name>
    <dbReference type="NCBI Taxonomy" id="75299"/>
    <lineage>
        <taxon>Eukaryota</taxon>
        <taxon>Metazoa</taxon>
        <taxon>Ecdysozoa</taxon>
        <taxon>Nematoda</taxon>
        <taxon>Chromadorea</taxon>
        <taxon>Rhabditida</taxon>
        <taxon>Spirurina</taxon>
        <taxon>Gnathostomatomorpha</taxon>
        <taxon>Gnathostomatoidea</taxon>
        <taxon>Gnathostomatidae</taxon>
        <taxon>Gnathostoma</taxon>
    </lineage>
</organism>
<keyword evidence="1" id="KW-0812">Transmembrane</keyword>
<reference evidence="2 3" key="1">
    <citation type="submission" date="2024-08" db="EMBL/GenBank/DDBJ databases">
        <title>Gnathostoma spinigerum genome.</title>
        <authorList>
            <person name="Gonzalez-Bertolin B."/>
            <person name="Monzon S."/>
            <person name="Zaballos A."/>
            <person name="Jimenez P."/>
            <person name="Dekumyoy P."/>
            <person name="Varona S."/>
            <person name="Cuesta I."/>
            <person name="Sumanam S."/>
            <person name="Adisakwattana P."/>
            <person name="Gasser R.B."/>
            <person name="Hernandez-Gonzalez A."/>
            <person name="Young N.D."/>
            <person name="Perteguer M.J."/>
        </authorList>
    </citation>
    <scope>NUCLEOTIDE SEQUENCE [LARGE SCALE GENOMIC DNA]</scope>
    <source>
        <strain evidence="2">AL3</strain>
        <tissue evidence="2">Liver</tissue>
    </source>
</reference>